<dbReference type="Proteomes" id="UP000054477">
    <property type="component" value="Unassembled WGS sequence"/>
</dbReference>
<keyword evidence="5" id="KW-1185">Reference proteome</keyword>
<dbReference type="GO" id="GO:0045116">
    <property type="term" value="P:protein neddylation"/>
    <property type="evidence" value="ECO:0007669"/>
    <property type="project" value="TreeGrafter"/>
</dbReference>
<feature type="region of interest" description="Disordered" evidence="2">
    <location>
        <begin position="114"/>
        <end position="133"/>
    </location>
</feature>
<feature type="region of interest" description="Disordered" evidence="2">
    <location>
        <begin position="88"/>
        <end position="109"/>
    </location>
</feature>
<dbReference type="InterPro" id="IPR005176">
    <property type="entry name" value="PONY_dom"/>
</dbReference>
<reference evidence="4 5" key="1">
    <citation type="submission" date="2014-04" db="EMBL/GenBank/DDBJ databases">
        <authorList>
            <consortium name="DOE Joint Genome Institute"/>
            <person name="Kuo A."/>
            <person name="Kohler A."/>
            <person name="Nagy L.G."/>
            <person name="Floudas D."/>
            <person name="Copeland A."/>
            <person name="Barry K.W."/>
            <person name="Cichocki N."/>
            <person name="Veneault-Fourrey C."/>
            <person name="LaButti K."/>
            <person name="Lindquist E.A."/>
            <person name="Lipzen A."/>
            <person name="Lundell T."/>
            <person name="Morin E."/>
            <person name="Murat C."/>
            <person name="Sun H."/>
            <person name="Tunlid A."/>
            <person name="Henrissat B."/>
            <person name="Grigoriev I.V."/>
            <person name="Hibbett D.S."/>
            <person name="Martin F."/>
            <person name="Nordberg H.P."/>
            <person name="Cantor M.N."/>
            <person name="Hua S.X."/>
        </authorList>
    </citation>
    <scope>NUCLEOTIDE SEQUENCE [LARGE SCALE GENOMIC DNA]</scope>
    <source>
        <strain evidence="4 5">LaAM-08-1</strain>
    </source>
</reference>
<dbReference type="EMBL" id="KN838576">
    <property type="protein sequence ID" value="KIK03814.1"/>
    <property type="molecule type" value="Genomic_DNA"/>
</dbReference>
<gene>
    <name evidence="4" type="ORF">K443DRAFT_121299</name>
</gene>
<comment type="function">
    <text evidence="1">Neddylation of cullins play an essential role in the regulation of SCF-type complexes activity.</text>
</comment>
<proteinExistence type="predicted"/>
<evidence type="ECO:0000313" key="5">
    <source>
        <dbReference type="Proteomes" id="UP000054477"/>
    </source>
</evidence>
<organism evidence="4 5">
    <name type="scientific">Laccaria amethystina LaAM-08-1</name>
    <dbReference type="NCBI Taxonomy" id="1095629"/>
    <lineage>
        <taxon>Eukaryota</taxon>
        <taxon>Fungi</taxon>
        <taxon>Dikarya</taxon>
        <taxon>Basidiomycota</taxon>
        <taxon>Agaricomycotina</taxon>
        <taxon>Agaricomycetes</taxon>
        <taxon>Agaricomycetidae</taxon>
        <taxon>Agaricales</taxon>
        <taxon>Agaricineae</taxon>
        <taxon>Hydnangiaceae</taxon>
        <taxon>Laccaria</taxon>
    </lineage>
</organism>
<dbReference type="OrthoDB" id="27198at2759"/>
<dbReference type="STRING" id="1095629.A0A0C9XQB6"/>
<dbReference type="Gene3D" id="1.10.238.200">
    <property type="entry name" value="Cullin, PONY binding domain"/>
    <property type="match status" value="1"/>
</dbReference>
<evidence type="ECO:0000259" key="3">
    <source>
        <dbReference type="PROSITE" id="PS51229"/>
    </source>
</evidence>
<dbReference type="GO" id="GO:0097602">
    <property type="term" value="F:cullin family protein binding"/>
    <property type="evidence" value="ECO:0007669"/>
    <property type="project" value="TreeGrafter"/>
</dbReference>
<evidence type="ECO:0000313" key="4">
    <source>
        <dbReference type="EMBL" id="KIK03814.1"/>
    </source>
</evidence>
<dbReference type="PROSITE" id="PS51229">
    <property type="entry name" value="DCUN1"/>
    <property type="match status" value="1"/>
</dbReference>
<feature type="compositionally biased region" description="Basic and acidic residues" evidence="2">
    <location>
        <begin position="1"/>
        <end position="14"/>
    </location>
</feature>
<accession>A0A0C9XQB6</accession>
<dbReference type="GO" id="GO:0031624">
    <property type="term" value="F:ubiquitin conjugating enzyme binding"/>
    <property type="evidence" value="ECO:0007669"/>
    <property type="project" value="TreeGrafter"/>
</dbReference>
<dbReference type="AlphaFoldDB" id="A0A0C9XQB6"/>
<name>A0A0C9XQB6_9AGAR</name>
<dbReference type="Pfam" id="PF03556">
    <property type="entry name" value="Cullin_binding"/>
    <property type="match status" value="1"/>
</dbReference>
<protein>
    <recommendedName>
        <fullName evidence="1">Defective in cullin neddylation protein</fullName>
    </recommendedName>
</protein>
<feature type="domain" description="DCUN1" evidence="3">
    <location>
        <begin position="136"/>
        <end position="354"/>
    </location>
</feature>
<dbReference type="GO" id="GO:0032182">
    <property type="term" value="F:ubiquitin-like protein binding"/>
    <property type="evidence" value="ECO:0007669"/>
    <property type="project" value="TreeGrafter"/>
</dbReference>
<dbReference type="GO" id="GO:0000151">
    <property type="term" value="C:ubiquitin ligase complex"/>
    <property type="evidence" value="ECO:0007669"/>
    <property type="project" value="TreeGrafter"/>
</dbReference>
<dbReference type="PANTHER" id="PTHR12281:SF12">
    <property type="entry name" value="DEFECTIVE IN CULLIN NEDDYLATION PROTEIN"/>
    <property type="match status" value="1"/>
</dbReference>
<dbReference type="InterPro" id="IPR014764">
    <property type="entry name" value="DCN-prot"/>
</dbReference>
<dbReference type="PANTHER" id="PTHR12281">
    <property type="entry name" value="RP42 RELATED"/>
    <property type="match status" value="1"/>
</dbReference>
<dbReference type="Gene3D" id="1.10.238.10">
    <property type="entry name" value="EF-hand"/>
    <property type="match status" value="1"/>
</dbReference>
<dbReference type="InterPro" id="IPR042460">
    <property type="entry name" value="DCN1-like_PONY"/>
</dbReference>
<reference evidence="5" key="2">
    <citation type="submission" date="2015-01" db="EMBL/GenBank/DDBJ databases">
        <title>Evolutionary Origins and Diversification of the Mycorrhizal Mutualists.</title>
        <authorList>
            <consortium name="DOE Joint Genome Institute"/>
            <consortium name="Mycorrhizal Genomics Consortium"/>
            <person name="Kohler A."/>
            <person name="Kuo A."/>
            <person name="Nagy L.G."/>
            <person name="Floudas D."/>
            <person name="Copeland A."/>
            <person name="Barry K.W."/>
            <person name="Cichocki N."/>
            <person name="Veneault-Fourrey C."/>
            <person name="LaButti K."/>
            <person name="Lindquist E.A."/>
            <person name="Lipzen A."/>
            <person name="Lundell T."/>
            <person name="Morin E."/>
            <person name="Murat C."/>
            <person name="Riley R."/>
            <person name="Ohm R."/>
            <person name="Sun H."/>
            <person name="Tunlid A."/>
            <person name="Henrissat B."/>
            <person name="Grigoriev I.V."/>
            <person name="Hibbett D.S."/>
            <person name="Martin F."/>
        </authorList>
    </citation>
    <scope>NUCLEOTIDE SEQUENCE [LARGE SCALE GENOMIC DNA]</scope>
    <source>
        <strain evidence="5">LaAM-08-1</strain>
    </source>
</reference>
<dbReference type="HOGENOM" id="CLU_047042_3_2_1"/>
<sequence length="365" mass="40390">MQQRQLETRGRRPELLAPRRGAEPATKKPKNKASKAKSVMETSSSAAQAAGKTGTKGCCSQLFELVNAALMPFSSLFCCSSNNVKRAYSDDEPAHSKGKSLPPQDVIPPPAVSFTNTTPATIPPPKPALPIKNEPYTPQRSLSLFQSHADNDNPNVIGPESFETLCTAANIPLDGSLPLILAWQMQAKEMAKISKDEWVKATESLKISSLSQLTVALTDLENLLILGKPSLKKSAKKDQDPYDRTLYYSYAGDAQAAFQKLYMFCFSLAKPEQSRNIDMETSMAFWSVLLTPHYPVMKEVLEFIAERQGTYRAANKDLWSMMLEFCVTVKPTLQDYEADGAWPTLLDDYVSWKKSKTSGDSLETD</sequence>
<feature type="region of interest" description="Disordered" evidence="2">
    <location>
        <begin position="1"/>
        <end position="41"/>
    </location>
</feature>
<evidence type="ECO:0000256" key="1">
    <source>
        <dbReference type="RuleBase" id="RU410713"/>
    </source>
</evidence>
<evidence type="ECO:0000256" key="2">
    <source>
        <dbReference type="SAM" id="MobiDB-lite"/>
    </source>
</evidence>